<keyword evidence="8" id="KW-0007">Acetylation</keyword>
<evidence type="ECO:0000256" key="18">
    <source>
        <dbReference type="ARBA" id="ARBA00083956"/>
    </source>
</evidence>
<evidence type="ECO:0000256" key="14">
    <source>
        <dbReference type="ARBA" id="ARBA00058205"/>
    </source>
</evidence>
<evidence type="ECO:0000256" key="2">
    <source>
        <dbReference type="ARBA" id="ARBA00004173"/>
    </source>
</evidence>
<evidence type="ECO:0000256" key="5">
    <source>
        <dbReference type="ARBA" id="ARBA00008324"/>
    </source>
</evidence>
<reference evidence="21" key="1">
    <citation type="journal article" date="2014" name="Nat. Genet.">
        <title>A reference genome for common bean and genome-wide analysis of dual domestications.</title>
        <authorList>
            <person name="Schmutz J."/>
            <person name="McClean P.E."/>
            <person name="Mamidi S."/>
            <person name="Wu G.A."/>
            <person name="Cannon S.B."/>
            <person name="Grimwood J."/>
            <person name="Jenkins J."/>
            <person name="Shu S."/>
            <person name="Song Q."/>
            <person name="Chavarro C."/>
            <person name="Torres-Torres M."/>
            <person name="Geffroy V."/>
            <person name="Moghaddam S.M."/>
            <person name="Gao D."/>
            <person name="Abernathy B."/>
            <person name="Barry K."/>
            <person name="Blair M."/>
            <person name="Brick M.A."/>
            <person name="Chovatia M."/>
            <person name="Gepts P."/>
            <person name="Goodstein D.M."/>
            <person name="Gonzales M."/>
            <person name="Hellsten U."/>
            <person name="Hyten D.L."/>
            <person name="Jia G."/>
            <person name="Kelly J.D."/>
            <person name="Kudrna D."/>
            <person name="Lee R."/>
            <person name="Richard M.M."/>
            <person name="Miklas P.N."/>
            <person name="Osorno J.M."/>
            <person name="Rodrigues J."/>
            <person name="Thareau V."/>
            <person name="Urrea C.A."/>
            <person name="Wang M."/>
            <person name="Yu Y."/>
            <person name="Zhang M."/>
            <person name="Wing R.A."/>
            <person name="Cregan P.B."/>
            <person name="Rokhsar D.S."/>
            <person name="Jackson S.A."/>
        </authorList>
    </citation>
    <scope>NUCLEOTIDE SEQUENCE [LARGE SCALE GENOMIC DNA]</scope>
    <source>
        <strain evidence="21">cv. G19833</strain>
    </source>
</reference>
<dbReference type="Pfam" id="PF03061">
    <property type="entry name" value="4HBT"/>
    <property type="match status" value="1"/>
</dbReference>
<organism evidence="20 21">
    <name type="scientific">Phaseolus vulgaris</name>
    <name type="common">Kidney bean</name>
    <name type="synonym">French bean</name>
    <dbReference type="NCBI Taxonomy" id="3885"/>
    <lineage>
        <taxon>Eukaryota</taxon>
        <taxon>Viridiplantae</taxon>
        <taxon>Streptophyta</taxon>
        <taxon>Embryophyta</taxon>
        <taxon>Tracheophyta</taxon>
        <taxon>Spermatophyta</taxon>
        <taxon>Magnoliopsida</taxon>
        <taxon>eudicotyledons</taxon>
        <taxon>Gunneridae</taxon>
        <taxon>Pentapetalae</taxon>
        <taxon>rosids</taxon>
        <taxon>fabids</taxon>
        <taxon>Fabales</taxon>
        <taxon>Fabaceae</taxon>
        <taxon>Papilionoideae</taxon>
        <taxon>50 kb inversion clade</taxon>
        <taxon>NPAAA clade</taxon>
        <taxon>indigoferoid/millettioid clade</taxon>
        <taxon>Phaseoleae</taxon>
        <taxon>Phaseolus</taxon>
    </lineage>
</organism>
<dbReference type="InterPro" id="IPR006683">
    <property type="entry name" value="Thioestr_dom"/>
</dbReference>
<evidence type="ECO:0000256" key="1">
    <source>
        <dbReference type="ARBA" id="ARBA00004123"/>
    </source>
</evidence>
<dbReference type="GO" id="GO:0047617">
    <property type="term" value="F:fatty acyl-CoA hydrolase activity"/>
    <property type="evidence" value="ECO:0007669"/>
    <property type="project" value="InterPro"/>
</dbReference>
<evidence type="ECO:0000256" key="12">
    <source>
        <dbReference type="ARBA" id="ARBA00023242"/>
    </source>
</evidence>
<keyword evidence="21" id="KW-1185">Reference proteome</keyword>
<evidence type="ECO:0000256" key="15">
    <source>
        <dbReference type="ARBA" id="ARBA00064709"/>
    </source>
</evidence>
<dbReference type="InterPro" id="IPR029069">
    <property type="entry name" value="HotDog_dom_sf"/>
</dbReference>
<feature type="domain" description="Thioesterase" evidence="19">
    <location>
        <begin position="63"/>
        <end position="136"/>
    </location>
</feature>
<dbReference type="Gramene" id="ESW07660">
    <property type="protein sequence ID" value="ESW07660"/>
    <property type="gene ID" value="PHAVU_010G148100g"/>
</dbReference>
<keyword evidence="11" id="KW-0206">Cytoskeleton</keyword>
<dbReference type="AlphaFoldDB" id="V7AQU1"/>
<evidence type="ECO:0000256" key="8">
    <source>
        <dbReference type="ARBA" id="ARBA00022990"/>
    </source>
</evidence>
<gene>
    <name evidence="20" type="ORF">PHAVU_010G148100g</name>
</gene>
<evidence type="ECO:0000256" key="3">
    <source>
        <dbReference type="ARBA" id="ARBA00004186"/>
    </source>
</evidence>
<evidence type="ECO:0000256" key="7">
    <source>
        <dbReference type="ARBA" id="ARBA00022801"/>
    </source>
</evidence>
<dbReference type="STRING" id="3885.V7AQU1"/>
<dbReference type="CDD" id="cd03443">
    <property type="entry name" value="PaaI_thioesterase"/>
    <property type="match status" value="1"/>
</dbReference>
<dbReference type="OrthoDB" id="46529at2759"/>
<keyword evidence="6" id="KW-0963">Cytoplasm</keyword>
<dbReference type="PANTHER" id="PTHR21660">
    <property type="entry name" value="THIOESTERASE SUPERFAMILY MEMBER-RELATED"/>
    <property type="match status" value="1"/>
</dbReference>
<name>V7AQU1_PHAVU</name>
<dbReference type="SUPFAM" id="SSF54637">
    <property type="entry name" value="Thioesterase/thiol ester dehydrase-isomerase"/>
    <property type="match status" value="1"/>
</dbReference>
<keyword evidence="12" id="KW-0539">Nucleus</keyword>
<evidence type="ECO:0000256" key="13">
    <source>
        <dbReference type="ARBA" id="ARBA00052976"/>
    </source>
</evidence>
<proteinExistence type="inferred from homology"/>
<dbReference type="GO" id="GO:0005829">
    <property type="term" value="C:cytosol"/>
    <property type="evidence" value="ECO:0007669"/>
    <property type="project" value="UniProtKB-SubCell"/>
</dbReference>
<evidence type="ECO:0000256" key="17">
    <source>
        <dbReference type="ARBA" id="ARBA00081533"/>
    </source>
</evidence>
<accession>V7AQU1</accession>
<dbReference type="PANTHER" id="PTHR21660:SF1">
    <property type="entry name" value="ACYL-COENZYME A THIOESTERASE 13"/>
    <property type="match status" value="1"/>
</dbReference>
<sequence length="159" mass="17747">MVEKDMEDHNIEAIQKWIKDLSDETNGHEVETSSTRGIRFVKAHKGFFLCDMIIHSGLLDESGNWHVSAIATLVDMVGSVVPYTVNQCHHVTLDLSISYYSTAKLQEEVEIEAKVVGRKADLSSVIVEVRKKQNGELIALGKLWMAVATKNSKHQASKL</sequence>
<comment type="subunit">
    <text evidence="15">Homotetramer. Interacts with PCTP.</text>
</comment>
<dbReference type="eggNOG" id="KOG3328">
    <property type="taxonomic scope" value="Eukaryota"/>
</dbReference>
<protein>
    <recommendedName>
        <fullName evidence="16">Acyl-coenzyme A thioesterase 13</fullName>
    </recommendedName>
    <alternativeName>
        <fullName evidence="17">Hotdog-fold thioesterase superfamily member 2</fullName>
    </alternativeName>
    <alternativeName>
        <fullName evidence="18">Thioesterase superfamily member 2</fullName>
    </alternativeName>
</protein>
<evidence type="ECO:0000256" key="11">
    <source>
        <dbReference type="ARBA" id="ARBA00023212"/>
    </source>
</evidence>
<dbReference type="InterPro" id="IPR039298">
    <property type="entry name" value="ACOT13"/>
</dbReference>
<dbReference type="GO" id="GO:0005634">
    <property type="term" value="C:nucleus"/>
    <property type="evidence" value="ECO:0007669"/>
    <property type="project" value="UniProtKB-SubCell"/>
</dbReference>
<evidence type="ECO:0000256" key="9">
    <source>
        <dbReference type="ARBA" id="ARBA00023098"/>
    </source>
</evidence>
<dbReference type="Gene3D" id="3.10.129.10">
    <property type="entry name" value="Hotdog Thioesterase"/>
    <property type="match status" value="1"/>
</dbReference>
<dbReference type="FunFam" id="3.10.129.10:FF:000021">
    <property type="entry name" value="Acyl-coenzyme A thioesterase 13"/>
    <property type="match status" value="1"/>
</dbReference>
<comment type="function">
    <text evidence="14">Catalyzes the hydrolysis of acyl-CoAs into free fatty acids and coenzyme A (CoASH), regulating their respective intracellular levels. Has acyl-CoA thioesterase activity towards medium (C12) and long-chain (C18) fatty acyl-CoA substrates. Can also hydrolyze 3-hydroxyphenylacetyl-CoA and 3,4-dihydroxyphenylacetyl-CoA (in vitro). May play a role in controlling adaptive thermogenesis.</text>
</comment>
<dbReference type="Proteomes" id="UP000000226">
    <property type="component" value="Chromosome 10"/>
</dbReference>
<dbReference type="SMR" id="V7AQU1"/>
<comment type="catalytic activity">
    <reaction evidence="13">
        <text>a fatty acyl-CoA + H2O = a fatty acid + CoA + H(+)</text>
        <dbReference type="Rhea" id="RHEA:16781"/>
        <dbReference type="ChEBI" id="CHEBI:15377"/>
        <dbReference type="ChEBI" id="CHEBI:15378"/>
        <dbReference type="ChEBI" id="CHEBI:28868"/>
        <dbReference type="ChEBI" id="CHEBI:57287"/>
        <dbReference type="ChEBI" id="CHEBI:77636"/>
    </reaction>
    <physiologicalReaction direction="left-to-right" evidence="13">
        <dbReference type="Rhea" id="RHEA:16782"/>
    </physiologicalReaction>
</comment>
<keyword evidence="10" id="KW-0496">Mitochondrion</keyword>
<keyword evidence="7" id="KW-0378">Hydrolase</keyword>
<comment type="subcellular location">
    <subcellularLocation>
        <location evidence="3">Cytoplasm</location>
        <location evidence="3">Cytoskeleton</location>
        <location evidence="3">Spindle</location>
    </subcellularLocation>
    <subcellularLocation>
        <location evidence="4">Cytoplasm</location>
        <location evidence="4">Cytosol</location>
    </subcellularLocation>
    <subcellularLocation>
        <location evidence="2">Mitochondrion</location>
    </subcellularLocation>
    <subcellularLocation>
        <location evidence="1">Nucleus</location>
    </subcellularLocation>
</comment>
<dbReference type="OMA" id="KQWMASH"/>
<dbReference type="GO" id="GO:0005819">
    <property type="term" value="C:spindle"/>
    <property type="evidence" value="ECO:0007669"/>
    <property type="project" value="UniProtKB-SubCell"/>
</dbReference>
<evidence type="ECO:0000256" key="6">
    <source>
        <dbReference type="ARBA" id="ARBA00022490"/>
    </source>
</evidence>
<keyword evidence="9" id="KW-0443">Lipid metabolism</keyword>
<evidence type="ECO:0000313" key="20">
    <source>
        <dbReference type="EMBL" id="ESW07660.1"/>
    </source>
</evidence>
<evidence type="ECO:0000256" key="16">
    <source>
        <dbReference type="ARBA" id="ARBA00067273"/>
    </source>
</evidence>
<evidence type="ECO:0000313" key="21">
    <source>
        <dbReference type="Proteomes" id="UP000000226"/>
    </source>
</evidence>
<dbReference type="GO" id="GO:0005739">
    <property type="term" value="C:mitochondrion"/>
    <property type="evidence" value="ECO:0007669"/>
    <property type="project" value="UniProtKB-SubCell"/>
</dbReference>
<dbReference type="EMBL" id="CM002297">
    <property type="protein sequence ID" value="ESW07660.1"/>
    <property type="molecule type" value="Genomic_DNA"/>
</dbReference>
<dbReference type="GO" id="GO:0006629">
    <property type="term" value="P:lipid metabolic process"/>
    <property type="evidence" value="ECO:0007669"/>
    <property type="project" value="UniProtKB-KW"/>
</dbReference>
<comment type="similarity">
    <text evidence="5">Belongs to the thioesterase PaaI family.</text>
</comment>
<evidence type="ECO:0000256" key="10">
    <source>
        <dbReference type="ARBA" id="ARBA00023128"/>
    </source>
</evidence>
<evidence type="ECO:0000259" key="19">
    <source>
        <dbReference type="Pfam" id="PF03061"/>
    </source>
</evidence>
<evidence type="ECO:0000256" key="4">
    <source>
        <dbReference type="ARBA" id="ARBA00004514"/>
    </source>
</evidence>